<keyword evidence="2" id="KW-1185">Reference proteome</keyword>
<dbReference type="OrthoDB" id="5297883at2"/>
<reference evidence="1 2" key="1">
    <citation type="submission" date="2018-05" db="EMBL/GenBank/DDBJ databases">
        <title>Rhodoferax soyangensis sp.nov., isolated from an oligotrophic freshwater lake.</title>
        <authorList>
            <person name="Park M."/>
        </authorList>
    </citation>
    <scope>NUCLEOTIDE SEQUENCE [LARGE SCALE GENOMIC DNA]</scope>
    <source>
        <strain evidence="1 2">IMCC26218</strain>
    </source>
</reference>
<evidence type="ECO:0000313" key="1">
    <source>
        <dbReference type="EMBL" id="RFO98596.1"/>
    </source>
</evidence>
<comment type="caution">
    <text evidence="1">The sequence shown here is derived from an EMBL/GenBank/DDBJ whole genome shotgun (WGS) entry which is preliminary data.</text>
</comment>
<gene>
    <name evidence="1" type="ORF">DIC66_01540</name>
</gene>
<sequence>MNDSAAILGQQGGLEYLGLAPFLRASIAGADLRQATQQMLQELAEDSSNPNLLMNLAIAVQCLNQKELGLGFMQEALSLQATYVLPARVQPARLRLLVLATQGSIQANTPLECLLEVSDIELVLHYIEAGEHMLADVPAHDVLFVGISDSDANRPLLKALQKQLEGWSRPVLNAPQYIPHTGRDQASSLLSGIPQLLAPPTVRVSVADLYALVMGQTGESQLAGDCSFPIILRPVGSQAGADLQKIDNAAEVAHYLAGLEDTEFFLAPFIDYSDAEGQFRKIRIAFIKGQAFVCHMGISSNWMIHYVNAGMYEDDWKRQEEARFMRDFPDFVQRHRAALDTICQRMQLDYLVMDCAETRDGELLLFEIDHGGVVHAMDVEQIFPYKNEHIHKAQMAFRELLYGLLPRTVSAGL</sequence>
<dbReference type="EMBL" id="QFZK01000001">
    <property type="protein sequence ID" value="RFO98596.1"/>
    <property type="molecule type" value="Genomic_DNA"/>
</dbReference>
<dbReference type="SUPFAM" id="SSF56059">
    <property type="entry name" value="Glutathione synthetase ATP-binding domain-like"/>
    <property type="match status" value="1"/>
</dbReference>
<dbReference type="AlphaFoldDB" id="A0A3E1RGT8"/>
<proteinExistence type="predicted"/>
<evidence type="ECO:0000313" key="2">
    <source>
        <dbReference type="Proteomes" id="UP000260665"/>
    </source>
</evidence>
<protein>
    <recommendedName>
        <fullName evidence="3">RimK family alpha-L-glutamate ligase</fullName>
    </recommendedName>
</protein>
<evidence type="ECO:0008006" key="3">
    <source>
        <dbReference type="Google" id="ProtNLM"/>
    </source>
</evidence>
<organism evidence="1 2">
    <name type="scientific">Rhodoferax lacus</name>
    <dbReference type="NCBI Taxonomy" id="2184758"/>
    <lineage>
        <taxon>Bacteria</taxon>
        <taxon>Pseudomonadati</taxon>
        <taxon>Pseudomonadota</taxon>
        <taxon>Betaproteobacteria</taxon>
        <taxon>Burkholderiales</taxon>
        <taxon>Comamonadaceae</taxon>
        <taxon>Rhodoferax</taxon>
    </lineage>
</organism>
<dbReference type="Proteomes" id="UP000260665">
    <property type="component" value="Unassembled WGS sequence"/>
</dbReference>
<name>A0A3E1RGT8_9BURK</name>
<dbReference type="RefSeq" id="WP_117173351.1">
    <property type="nucleotide sequence ID" value="NZ_QFZK01000001.1"/>
</dbReference>
<accession>A0A3E1RGT8</accession>